<evidence type="ECO:0000313" key="1">
    <source>
        <dbReference type="EMBL" id="AHF17195.1"/>
    </source>
</evidence>
<dbReference type="eggNOG" id="COG2133">
    <property type="taxonomic scope" value="Bacteria"/>
</dbReference>
<dbReference type="AlphaFoldDB" id="W0F2D9"/>
<dbReference type="EMBL" id="CP007035">
    <property type="protein sequence ID" value="AHF17195.1"/>
    <property type="molecule type" value="Genomic_DNA"/>
</dbReference>
<dbReference type="Proteomes" id="UP000003586">
    <property type="component" value="Chromosome"/>
</dbReference>
<dbReference type="CDD" id="cd02795">
    <property type="entry name" value="CBM6-CBM35-CBM36_like"/>
    <property type="match status" value="1"/>
</dbReference>
<keyword evidence="2" id="KW-1185">Reference proteome</keyword>
<reference evidence="1 2" key="1">
    <citation type="submission" date="2013-12" db="EMBL/GenBank/DDBJ databases">
        <authorList>
            <consortium name="DOE Joint Genome Institute"/>
            <person name="Eisen J."/>
            <person name="Huntemann M."/>
            <person name="Han J."/>
            <person name="Chen A."/>
            <person name="Kyrpides N."/>
            <person name="Mavromatis K."/>
            <person name="Markowitz V."/>
            <person name="Palaniappan K."/>
            <person name="Ivanova N."/>
            <person name="Schaumberg A."/>
            <person name="Pati A."/>
            <person name="Liolios K."/>
            <person name="Nordberg H.P."/>
            <person name="Cantor M.N."/>
            <person name="Hua S.X."/>
            <person name="Woyke T."/>
        </authorList>
    </citation>
    <scope>NUCLEOTIDE SEQUENCE [LARGE SCALE GENOMIC DNA]</scope>
    <source>
        <strain evidence="2">DSM 19437</strain>
    </source>
</reference>
<gene>
    <name evidence="1" type="ORF">NIASO_03530</name>
</gene>
<dbReference type="STRING" id="929713.NIASO_03530"/>
<dbReference type="RefSeq" id="WP_008583538.1">
    <property type="nucleotide sequence ID" value="NZ_CP007035.1"/>
</dbReference>
<dbReference type="HOGENOM" id="CLU_030011_3_0_10"/>
<organism evidence="1 2">
    <name type="scientific">Niabella soli DSM 19437</name>
    <dbReference type="NCBI Taxonomy" id="929713"/>
    <lineage>
        <taxon>Bacteria</taxon>
        <taxon>Pseudomonadati</taxon>
        <taxon>Bacteroidota</taxon>
        <taxon>Chitinophagia</taxon>
        <taxon>Chitinophagales</taxon>
        <taxon>Chitinophagaceae</taxon>
        <taxon>Niabella</taxon>
    </lineage>
</organism>
<name>W0F2D9_9BACT</name>
<proteinExistence type="predicted"/>
<evidence type="ECO:0000313" key="2">
    <source>
        <dbReference type="Proteomes" id="UP000003586"/>
    </source>
</evidence>
<dbReference type="SUPFAM" id="SSF49785">
    <property type="entry name" value="Galactose-binding domain-like"/>
    <property type="match status" value="1"/>
</dbReference>
<sequence>MHNLFNNNLMKFTRIISMASKYTPVRCIALVWAALLLPGVAAFSQQKPRGQATIAAGVASADITPQFPIRMAGYAARLSTDADSVLQPIAARALVLGSDEQHPTLMITVDLVGIPWRITKNVTDFLVKEKGMDPAQIAIYASHTHGGPEPGNLINILQYRNGHFSDSLLALPQLIEITRYTELLTQKLKDLAVAALNNRKPCLVSWGQGQAQFASNRRTKDGPVDLALPMLKIADLNGALKAVFLSYACHGTTLGGDVHKIHGDWIAEARRVIEARHTGTTALIALGCAGDANPAPRGSMENVQQHGKEIADNIDKLLTAQLQPLNTAPSGTMKWIRLPFSKVPTAAELIEWTKDKTVKGYYARLALERLERGDSIPSAVNYPIQVWNFDNKMAMVNLAGEVVVDYSLRLKNTYGAERLWVNAYANDGPSYIASRRVIGEGGYEAESSMYWYNKPSPFVPEVEDRIVNAVDELMPAAFKDKRPAANHQELVQPEADGSYRLSSWLAGTAGSRIKYMPEWKAFGWFDAKDKAIWQVNIVKAGKYNVWLDWAVSDAKAGKSFEVTAGNKKIKGKVDKTGSWFTFRTKKAGVMQLPQGTITIELKSGNAKEQDSMFDLREMRLVPAK</sequence>
<protein>
    <recommendedName>
        <fullName evidence="3">Neutral/alkaline non-lysosomal ceramidase N-terminal domain-containing protein</fullName>
    </recommendedName>
</protein>
<dbReference type="eggNOG" id="COG0726">
    <property type="taxonomic scope" value="Bacteria"/>
</dbReference>
<evidence type="ECO:0008006" key="3">
    <source>
        <dbReference type="Google" id="ProtNLM"/>
    </source>
</evidence>
<accession>W0F2D9</accession>
<dbReference type="KEGG" id="nso:NIASO_03530"/>
<dbReference type="InterPro" id="IPR008979">
    <property type="entry name" value="Galactose-bd-like_sf"/>
</dbReference>
<dbReference type="Gene3D" id="2.60.120.260">
    <property type="entry name" value="Galactose-binding domain-like"/>
    <property type="match status" value="1"/>
</dbReference>